<organism evidence="2 3">
    <name type="scientific">Inquilinus limosus</name>
    <dbReference type="NCBI Taxonomy" id="171674"/>
    <lineage>
        <taxon>Bacteria</taxon>
        <taxon>Pseudomonadati</taxon>
        <taxon>Pseudomonadota</taxon>
        <taxon>Alphaproteobacteria</taxon>
        <taxon>Rhodospirillales</taxon>
        <taxon>Rhodospirillaceae</taxon>
        <taxon>Inquilinus</taxon>
    </lineage>
</organism>
<feature type="non-terminal residue" evidence="2">
    <location>
        <position position="1"/>
    </location>
</feature>
<dbReference type="InterPro" id="IPR004682">
    <property type="entry name" value="TRAP_DctP"/>
</dbReference>
<dbReference type="NCBIfam" id="NF037995">
    <property type="entry name" value="TRAP_S1"/>
    <property type="match status" value="1"/>
</dbReference>
<dbReference type="Pfam" id="PF03480">
    <property type="entry name" value="DctP"/>
    <property type="match status" value="1"/>
</dbReference>
<evidence type="ECO:0000313" key="3">
    <source>
        <dbReference type="Proteomes" id="UP000700706"/>
    </source>
</evidence>
<reference evidence="2" key="1">
    <citation type="submission" date="2020-06" db="EMBL/GenBank/DDBJ databases">
        <title>Stable isotope informed genome-resolved metagenomics uncovers potential trophic interactions in rhizosphere soil.</title>
        <authorList>
            <person name="Starr E.P."/>
            <person name="Shi S."/>
            <person name="Blazewicz S.J."/>
            <person name="Koch B.J."/>
            <person name="Probst A.J."/>
            <person name="Hungate B.A."/>
            <person name="Pett-Ridge J."/>
            <person name="Firestone M.K."/>
            <person name="Banfield J.F."/>
        </authorList>
    </citation>
    <scope>NUCLEOTIDE SEQUENCE</scope>
    <source>
        <strain evidence="2">YM_69_17</strain>
    </source>
</reference>
<gene>
    <name evidence="2" type="ORF">JF625_19255</name>
</gene>
<proteinExistence type="predicted"/>
<dbReference type="NCBIfam" id="TIGR00787">
    <property type="entry name" value="dctP"/>
    <property type="match status" value="1"/>
</dbReference>
<dbReference type="GO" id="GO:0055085">
    <property type="term" value="P:transmembrane transport"/>
    <property type="evidence" value="ECO:0007669"/>
    <property type="project" value="InterPro"/>
</dbReference>
<keyword evidence="1" id="KW-0732">Signal</keyword>
<dbReference type="InterPro" id="IPR018389">
    <property type="entry name" value="DctP_fam"/>
</dbReference>
<dbReference type="AlphaFoldDB" id="A0A952FMV7"/>
<dbReference type="PANTHER" id="PTHR33376">
    <property type="match status" value="1"/>
</dbReference>
<dbReference type="EMBL" id="JAEKLZ010000264">
    <property type="protein sequence ID" value="MBW8727271.1"/>
    <property type="molecule type" value="Genomic_DNA"/>
</dbReference>
<dbReference type="PANTHER" id="PTHR33376:SF2">
    <property type="entry name" value="DICARBOXYLATE-BINDING PERIPLASMIC PROTEIN"/>
    <property type="match status" value="1"/>
</dbReference>
<evidence type="ECO:0000256" key="1">
    <source>
        <dbReference type="ARBA" id="ARBA00022729"/>
    </source>
</evidence>
<dbReference type="Proteomes" id="UP000700706">
    <property type="component" value="Unassembled WGS sequence"/>
</dbReference>
<dbReference type="Gene3D" id="3.40.190.170">
    <property type="entry name" value="Bacterial extracellular solute-binding protein, family 7"/>
    <property type="match status" value="1"/>
</dbReference>
<accession>A0A952FMV7</accession>
<protein>
    <submittedName>
        <fullName evidence="2">DctP family TRAP transporter solute-binding subunit</fullName>
    </submittedName>
</protein>
<dbReference type="GO" id="GO:0030246">
    <property type="term" value="F:carbohydrate binding"/>
    <property type="evidence" value="ECO:0007669"/>
    <property type="project" value="TreeGrafter"/>
</dbReference>
<sequence length="199" mass="22168">KGLVGLAYWELGFRNLTNNRHPVAKVDDIKGLKIRTIQSPIPIALFNALGANAVPMPYPELYGALDTGTVDGQENPSANIINAKFYEVQKYLTLTRHQYNPQIVLVSKAFWDKLNDEERAVLQSAATEARDYQRQVSREADAKALDEIRANGMEVTELPPDEVAKLRAATAPVVEEFRPKIGADTIALLQAELDKLRKK</sequence>
<name>A0A952FMV7_9PROT</name>
<comment type="caution">
    <text evidence="2">The sequence shown here is derived from an EMBL/GenBank/DDBJ whole genome shotgun (WGS) entry which is preliminary data.</text>
</comment>
<dbReference type="InterPro" id="IPR038404">
    <property type="entry name" value="TRAP_DctP_sf"/>
</dbReference>
<dbReference type="GO" id="GO:0030288">
    <property type="term" value="C:outer membrane-bounded periplasmic space"/>
    <property type="evidence" value="ECO:0007669"/>
    <property type="project" value="InterPro"/>
</dbReference>
<evidence type="ECO:0000313" key="2">
    <source>
        <dbReference type="EMBL" id="MBW8727271.1"/>
    </source>
</evidence>